<dbReference type="RefSeq" id="WP_309489830.1">
    <property type="nucleotide sequence ID" value="NZ_JAENIG010000005.1"/>
</dbReference>
<dbReference type="AlphaFoldDB" id="A0AAE2SD56"/>
<keyword evidence="2" id="KW-1185">Reference proteome</keyword>
<evidence type="ECO:0000313" key="1">
    <source>
        <dbReference type="EMBL" id="MBK1855217.1"/>
    </source>
</evidence>
<dbReference type="Proteomes" id="UP000634206">
    <property type="component" value="Unassembled WGS sequence"/>
</dbReference>
<reference evidence="1" key="1">
    <citation type="submission" date="2021-01" db="EMBL/GenBank/DDBJ databases">
        <title>Modified the classification status of verrucomicrobia.</title>
        <authorList>
            <person name="Feng X."/>
        </authorList>
    </citation>
    <scope>NUCLEOTIDE SEQUENCE</scope>
    <source>
        <strain evidence="1">5K15</strain>
    </source>
</reference>
<protein>
    <submittedName>
        <fullName evidence="1">Uncharacterized protein</fullName>
    </submittedName>
</protein>
<sequence length="336" mass="37925">MADDDALLCVTHSPLVTRVCQAAIRQRNIPRNRVAWVGLRSTLPPSTPGHLDLINDQLKNAIKRGNRSSYQEARNRLFSLLEQVLPGPFNVLLPHTNEPSYREILAHPRCRGWGFVEEGFTCMDWESRNQSNLPWRRRLRDALRYRLAGAQPKRPMFDHAGSQFLGAYALSPRGFAGMPQRIDIRDHIPPFPDGEGRRLILVLDSSYIHRGVIWNDYLEALLDAATQLAPGHDALWLKFHFADLSINAHFQEIGHAWQRRGQTSTIQLLPADFSIEDHLQTNDTLLTGVSSLAYYAALSGLRVHSFAPALNGCDLGQWSRRGLLPDDFIETVPSVS</sequence>
<dbReference type="EMBL" id="JAENIG010000005">
    <property type="protein sequence ID" value="MBK1855217.1"/>
    <property type="molecule type" value="Genomic_DNA"/>
</dbReference>
<evidence type="ECO:0000313" key="2">
    <source>
        <dbReference type="Proteomes" id="UP000634206"/>
    </source>
</evidence>
<name>A0AAE2SD56_9BACT</name>
<comment type="caution">
    <text evidence="1">The sequence shown here is derived from an EMBL/GenBank/DDBJ whole genome shotgun (WGS) entry which is preliminary data.</text>
</comment>
<proteinExistence type="predicted"/>
<gene>
    <name evidence="1" type="ORF">JIN83_09630</name>
</gene>
<accession>A0AAE2SD56</accession>
<organism evidence="1 2">
    <name type="scientific">Oceaniferula flava</name>
    <dbReference type="NCBI Taxonomy" id="2800421"/>
    <lineage>
        <taxon>Bacteria</taxon>
        <taxon>Pseudomonadati</taxon>
        <taxon>Verrucomicrobiota</taxon>
        <taxon>Verrucomicrobiia</taxon>
        <taxon>Verrucomicrobiales</taxon>
        <taxon>Verrucomicrobiaceae</taxon>
        <taxon>Oceaniferula</taxon>
    </lineage>
</organism>